<proteinExistence type="predicted"/>
<keyword evidence="1 2" id="KW-1015">Disulfide bond</keyword>
<comment type="caution">
    <text evidence="5">The sequence shown here is derived from an EMBL/GenBank/DDBJ whole genome shotgun (WGS) entry which is preliminary data.</text>
</comment>
<feature type="transmembrane region" description="Helical" evidence="3">
    <location>
        <begin position="54"/>
        <end position="77"/>
    </location>
</feature>
<sequence length="112" mass="11790">HLSGEFEYGSVCTFDCGFGLSLNGTSTVECDSSGRWSTGPPTCEVKGPKISPTYITVGAVSASTSLMSVAGLLLWLAKRVRKTAKTFTPSSSYQHLEATGVYQNTNDSSGIV</sequence>
<accession>A0ABN9C0J9</accession>
<protein>
    <recommendedName>
        <fullName evidence="4">Sushi domain-containing protein</fullName>
    </recommendedName>
</protein>
<keyword evidence="6" id="KW-1185">Reference proteome</keyword>
<dbReference type="PROSITE" id="PS50923">
    <property type="entry name" value="SUSHI"/>
    <property type="match status" value="1"/>
</dbReference>
<evidence type="ECO:0000256" key="2">
    <source>
        <dbReference type="PROSITE-ProRule" id="PRU00302"/>
    </source>
</evidence>
<dbReference type="EMBL" id="CATNWA010007033">
    <property type="protein sequence ID" value="CAI9553207.1"/>
    <property type="molecule type" value="Genomic_DNA"/>
</dbReference>
<evidence type="ECO:0000313" key="6">
    <source>
        <dbReference type="Proteomes" id="UP001162483"/>
    </source>
</evidence>
<reference evidence="5" key="1">
    <citation type="submission" date="2023-05" db="EMBL/GenBank/DDBJ databases">
        <authorList>
            <person name="Stuckert A."/>
        </authorList>
    </citation>
    <scope>NUCLEOTIDE SEQUENCE</scope>
</reference>
<dbReference type="CDD" id="cd00033">
    <property type="entry name" value="CCP"/>
    <property type="match status" value="1"/>
</dbReference>
<evidence type="ECO:0000256" key="1">
    <source>
        <dbReference type="ARBA" id="ARBA00023157"/>
    </source>
</evidence>
<keyword evidence="2" id="KW-0768">Sushi</keyword>
<feature type="non-terminal residue" evidence="5">
    <location>
        <position position="1"/>
    </location>
</feature>
<keyword evidence="3" id="KW-1133">Transmembrane helix</keyword>
<name>A0ABN9C0J9_9NEOB</name>
<dbReference type="Proteomes" id="UP001162483">
    <property type="component" value="Unassembled WGS sequence"/>
</dbReference>
<comment type="caution">
    <text evidence="2">Lacks conserved residue(s) required for the propagation of feature annotation.</text>
</comment>
<dbReference type="InterPro" id="IPR000436">
    <property type="entry name" value="Sushi_SCR_CCP_dom"/>
</dbReference>
<evidence type="ECO:0000256" key="3">
    <source>
        <dbReference type="SAM" id="Phobius"/>
    </source>
</evidence>
<dbReference type="Pfam" id="PF00084">
    <property type="entry name" value="Sushi"/>
    <property type="match status" value="1"/>
</dbReference>
<dbReference type="InterPro" id="IPR035976">
    <property type="entry name" value="Sushi/SCR/CCP_sf"/>
</dbReference>
<keyword evidence="3" id="KW-0472">Membrane</keyword>
<evidence type="ECO:0000259" key="4">
    <source>
        <dbReference type="PROSITE" id="PS50923"/>
    </source>
</evidence>
<feature type="disulfide bond" evidence="2">
    <location>
        <begin position="16"/>
        <end position="43"/>
    </location>
</feature>
<organism evidence="5 6">
    <name type="scientific">Staurois parvus</name>
    <dbReference type="NCBI Taxonomy" id="386267"/>
    <lineage>
        <taxon>Eukaryota</taxon>
        <taxon>Metazoa</taxon>
        <taxon>Chordata</taxon>
        <taxon>Craniata</taxon>
        <taxon>Vertebrata</taxon>
        <taxon>Euteleostomi</taxon>
        <taxon>Amphibia</taxon>
        <taxon>Batrachia</taxon>
        <taxon>Anura</taxon>
        <taxon>Neobatrachia</taxon>
        <taxon>Ranoidea</taxon>
        <taxon>Ranidae</taxon>
        <taxon>Staurois</taxon>
    </lineage>
</organism>
<dbReference type="SUPFAM" id="SSF57535">
    <property type="entry name" value="Complement control module/SCR domain"/>
    <property type="match status" value="1"/>
</dbReference>
<keyword evidence="3" id="KW-0812">Transmembrane</keyword>
<dbReference type="Gene3D" id="2.10.70.10">
    <property type="entry name" value="Complement Module, domain 1"/>
    <property type="match status" value="1"/>
</dbReference>
<gene>
    <name evidence="5" type="ORF">SPARVUS_LOCUS4004312</name>
</gene>
<evidence type="ECO:0000313" key="5">
    <source>
        <dbReference type="EMBL" id="CAI9553207.1"/>
    </source>
</evidence>
<feature type="domain" description="Sushi" evidence="4">
    <location>
        <begin position="1"/>
        <end position="45"/>
    </location>
</feature>